<accession>A0A913YB88</accession>
<evidence type="ECO:0000256" key="15">
    <source>
        <dbReference type="SAM" id="MobiDB-lite"/>
    </source>
</evidence>
<dbReference type="InterPro" id="IPR028375">
    <property type="entry name" value="KA1/Ssp2_C"/>
</dbReference>
<dbReference type="PANTHER" id="PTHR24346">
    <property type="entry name" value="MAP/MICROTUBULE AFFINITY-REGULATING KINASE"/>
    <property type="match status" value="1"/>
</dbReference>
<dbReference type="InterPro" id="IPR001772">
    <property type="entry name" value="KA1_dom"/>
</dbReference>
<evidence type="ECO:0000256" key="11">
    <source>
        <dbReference type="ARBA" id="ARBA00023136"/>
    </source>
</evidence>
<evidence type="ECO:0000256" key="6">
    <source>
        <dbReference type="ARBA" id="ARBA00022679"/>
    </source>
</evidence>
<dbReference type="InterPro" id="IPR048637">
    <property type="entry name" value="MELK_UBA"/>
</dbReference>
<dbReference type="RefSeq" id="XP_020917727.1">
    <property type="nucleotide sequence ID" value="XM_021062068.2"/>
</dbReference>
<dbReference type="Gene3D" id="3.30.310.80">
    <property type="entry name" value="Kinase associated domain 1, KA1"/>
    <property type="match status" value="1"/>
</dbReference>
<dbReference type="GO" id="GO:0005524">
    <property type="term" value="F:ATP binding"/>
    <property type="evidence" value="ECO:0007669"/>
    <property type="project" value="UniProtKB-KW"/>
</dbReference>
<dbReference type="FunFam" id="1.10.510.10:FF:000571">
    <property type="entry name" value="Maternal embryonic leucine zipper kinase"/>
    <property type="match status" value="1"/>
</dbReference>
<protein>
    <recommendedName>
        <fullName evidence="3">non-specific serine/threonine protein kinase</fullName>
        <ecNumber evidence="3">2.7.11.1</ecNumber>
    </recommendedName>
</protein>
<dbReference type="AlphaFoldDB" id="A0A913YB88"/>
<evidence type="ECO:0000256" key="12">
    <source>
        <dbReference type="ARBA" id="ARBA00023306"/>
    </source>
</evidence>
<keyword evidence="6" id="KW-0808">Transferase</keyword>
<dbReference type="Pfam" id="PF02149">
    <property type="entry name" value="KA1"/>
    <property type="match status" value="1"/>
</dbReference>
<evidence type="ECO:0000256" key="13">
    <source>
        <dbReference type="ARBA" id="ARBA00047899"/>
    </source>
</evidence>
<dbReference type="PANTHER" id="PTHR24346:SF30">
    <property type="entry name" value="MATERNAL EMBRYONIC LEUCINE ZIPPER KINASE"/>
    <property type="match status" value="1"/>
</dbReference>
<dbReference type="GO" id="GO:0035556">
    <property type="term" value="P:intracellular signal transduction"/>
    <property type="evidence" value="ECO:0007669"/>
    <property type="project" value="TreeGrafter"/>
</dbReference>
<evidence type="ECO:0000256" key="3">
    <source>
        <dbReference type="ARBA" id="ARBA00012513"/>
    </source>
</evidence>
<keyword evidence="11" id="KW-0472">Membrane</keyword>
<evidence type="ECO:0000256" key="7">
    <source>
        <dbReference type="ARBA" id="ARBA00022741"/>
    </source>
</evidence>
<feature type="domain" description="KA1" evidence="17">
    <location>
        <begin position="426"/>
        <end position="475"/>
    </location>
</feature>
<evidence type="ECO:0000256" key="5">
    <source>
        <dbReference type="ARBA" id="ARBA00022527"/>
    </source>
</evidence>
<dbReference type="FunFam" id="3.30.310.80:FF:000011">
    <property type="entry name" value="Non-specific serine/threonine protein kinase"/>
    <property type="match status" value="1"/>
</dbReference>
<evidence type="ECO:0000256" key="9">
    <source>
        <dbReference type="ARBA" id="ARBA00022840"/>
    </source>
</evidence>
<dbReference type="InterPro" id="IPR011009">
    <property type="entry name" value="Kinase-like_dom_sf"/>
</dbReference>
<comment type="similarity">
    <text evidence="2">Belongs to the protein kinase superfamily. CAMK Ser/Thr protein kinase family. SNF1 subfamily.</text>
</comment>
<evidence type="ECO:0000256" key="10">
    <source>
        <dbReference type="ARBA" id="ARBA00023121"/>
    </source>
</evidence>
<keyword evidence="12" id="KW-0131">Cell cycle</keyword>
<dbReference type="SUPFAM" id="SSF56112">
    <property type="entry name" value="Protein kinase-like (PK-like)"/>
    <property type="match status" value="1"/>
</dbReference>
<evidence type="ECO:0000259" key="16">
    <source>
        <dbReference type="PROSITE" id="PS50011"/>
    </source>
</evidence>
<dbReference type="KEGG" id="epa:110255009"/>
<dbReference type="EC" id="2.7.11.1" evidence="3"/>
<keyword evidence="19" id="KW-1185">Reference proteome</keyword>
<sequence>MTAQLETCCGSPAYAAPELVSGLPYFGNEVDLWSMGVLLYALVCGFLPFDDDNTYKLYRLIQKGEYEIPLWLSKETIGIIGQLLQVNPRKRSTIKDLLNDDWVMKGYAAPVKWQTQIKRDKLDIDVIEEMSSYYSISPERMAKKIHEWKYDAITAMYFLLKKKKMNGQRPHLLPKYSKVLQNFNESKENEHPNVIPKTINGQREDVEFVLPPPKPAPYRNGSRGRRAVLGSVGSNDEPVRKPRASTIASSAPSSPSKADIVMPPPMAPVTPKRNEVGCDIPMSKSDYQFGASGLTPIGQSSRGISHSLDTDLDKKTKGWRTPFKSPFTPRRRVGSERDTPSTAGKWGSRGLMSSIEEGLNRVIDAITPKKGSFSSHGPRKVKALYNVSTTSTRSPEEVIEEIKRVLEEADILYRQKGYSLRCKTIDNRGKVILEFEMEVCLIPKMDLIGIRRKRMKGDTWAYKKICENLLTAAQI</sequence>
<dbReference type="Pfam" id="PF21594">
    <property type="entry name" value="UBA_MELK"/>
    <property type="match status" value="1"/>
</dbReference>
<keyword evidence="7" id="KW-0547">Nucleotide-binding</keyword>
<dbReference type="EnsemblMetazoa" id="XM_021062068.2">
    <property type="protein sequence ID" value="XP_020917727.1"/>
    <property type="gene ID" value="LOC110255009"/>
</dbReference>
<evidence type="ECO:0000256" key="2">
    <source>
        <dbReference type="ARBA" id="ARBA00006234"/>
    </source>
</evidence>
<dbReference type="GO" id="GO:0005737">
    <property type="term" value="C:cytoplasm"/>
    <property type="evidence" value="ECO:0007669"/>
    <property type="project" value="TreeGrafter"/>
</dbReference>
<keyword evidence="5" id="KW-0723">Serine/threonine-protein kinase</keyword>
<reference evidence="18" key="1">
    <citation type="submission" date="2022-11" db="UniProtKB">
        <authorList>
            <consortium name="EnsemblMetazoa"/>
        </authorList>
    </citation>
    <scope>IDENTIFICATION</scope>
</reference>
<dbReference type="Proteomes" id="UP000887567">
    <property type="component" value="Unplaced"/>
</dbReference>
<feature type="compositionally biased region" description="Low complexity" evidence="15">
    <location>
        <begin position="244"/>
        <end position="256"/>
    </location>
</feature>
<feature type="domain" description="Protein kinase" evidence="16">
    <location>
        <begin position="1"/>
        <end position="103"/>
    </location>
</feature>
<dbReference type="Pfam" id="PF00069">
    <property type="entry name" value="Pkinase"/>
    <property type="match status" value="1"/>
</dbReference>
<keyword evidence="9" id="KW-0067">ATP-binding</keyword>
<name>A0A913YB88_EXADI</name>
<feature type="region of interest" description="Disordered" evidence="15">
    <location>
        <begin position="308"/>
        <end position="349"/>
    </location>
</feature>
<comment type="catalytic activity">
    <reaction evidence="14">
        <text>L-seryl-[protein] + ATP = O-phospho-L-seryl-[protein] + ADP + H(+)</text>
        <dbReference type="Rhea" id="RHEA:17989"/>
        <dbReference type="Rhea" id="RHEA-COMP:9863"/>
        <dbReference type="Rhea" id="RHEA-COMP:11604"/>
        <dbReference type="ChEBI" id="CHEBI:15378"/>
        <dbReference type="ChEBI" id="CHEBI:29999"/>
        <dbReference type="ChEBI" id="CHEBI:30616"/>
        <dbReference type="ChEBI" id="CHEBI:83421"/>
        <dbReference type="ChEBI" id="CHEBI:456216"/>
        <dbReference type="EC" id="2.7.11.1"/>
    </reaction>
</comment>
<keyword evidence="10" id="KW-0446">Lipid-binding</keyword>
<dbReference type="GO" id="GO:0004674">
    <property type="term" value="F:protein serine/threonine kinase activity"/>
    <property type="evidence" value="ECO:0007669"/>
    <property type="project" value="UniProtKB-KW"/>
</dbReference>
<dbReference type="GeneID" id="110255009"/>
<dbReference type="PROSITE" id="PS50011">
    <property type="entry name" value="PROTEIN_KINASE_DOM"/>
    <property type="match status" value="1"/>
</dbReference>
<evidence type="ECO:0000256" key="8">
    <source>
        <dbReference type="ARBA" id="ARBA00022777"/>
    </source>
</evidence>
<comment type="catalytic activity">
    <reaction evidence="13">
        <text>L-threonyl-[protein] + ATP = O-phospho-L-threonyl-[protein] + ADP + H(+)</text>
        <dbReference type="Rhea" id="RHEA:46608"/>
        <dbReference type="Rhea" id="RHEA-COMP:11060"/>
        <dbReference type="Rhea" id="RHEA-COMP:11605"/>
        <dbReference type="ChEBI" id="CHEBI:15378"/>
        <dbReference type="ChEBI" id="CHEBI:30013"/>
        <dbReference type="ChEBI" id="CHEBI:30616"/>
        <dbReference type="ChEBI" id="CHEBI:61977"/>
        <dbReference type="ChEBI" id="CHEBI:456216"/>
        <dbReference type="EC" id="2.7.11.1"/>
    </reaction>
</comment>
<dbReference type="OrthoDB" id="6017618at2759"/>
<keyword evidence="8" id="KW-0418">Kinase</keyword>
<dbReference type="InterPro" id="IPR000719">
    <property type="entry name" value="Prot_kinase_dom"/>
</dbReference>
<evidence type="ECO:0000256" key="1">
    <source>
        <dbReference type="ARBA" id="ARBA00004202"/>
    </source>
</evidence>
<dbReference type="GO" id="GO:0008289">
    <property type="term" value="F:lipid binding"/>
    <property type="evidence" value="ECO:0007669"/>
    <property type="project" value="UniProtKB-KW"/>
</dbReference>
<evidence type="ECO:0000259" key="17">
    <source>
        <dbReference type="PROSITE" id="PS50032"/>
    </source>
</evidence>
<dbReference type="SUPFAM" id="SSF103243">
    <property type="entry name" value="KA1-like"/>
    <property type="match status" value="1"/>
</dbReference>
<evidence type="ECO:0000256" key="14">
    <source>
        <dbReference type="ARBA" id="ARBA00048679"/>
    </source>
</evidence>
<evidence type="ECO:0000313" key="19">
    <source>
        <dbReference type="Proteomes" id="UP000887567"/>
    </source>
</evidence>
<dbReference type="CDD" id="cd12198">
    <property type="entry name" value="MELK_C"/>
    <property type="match status" value="1"/>
</dbReference>
<dbReference type="SMART" id="SM00220">
    <property type="entry name" value="S_TKc"/>
    <property type="match status" value="1"/>
</dbReference>
<keyword evidence="4" id="KW-1003">Cell membrane</keyword>
<dbReference type="OMA" id="NVCTPKS"/>
<feature type="region of interest" description="Disordered" evidence="15">
    <location>
        <begin position="211"/>
        <end position="263"/>
    </location>
</feature>
<proteinExistence type="inferred from homology"/>
<organism evidence="18 19">
    <name type="scientific">Exaiptasia diaphana</name>
    <name type="common">Tropical sea anemone</name>
    <name type="synonym">Aiptasia pulchella</name>
    <dbReference type="NCBI Taxonomy" id="2652724"/>
    <lineage>
        <taxon>Eukaryota</taxon>
        <taxon>Metazoa</taxon>
        <taxon>Cnidaria</taxon>
        <taxon>Anthozoa</taxon>
        <taxon>Hexacorallia</taxon>
        <taxon>Actiniaria</taxon>
        <taxon>Aiptasiidae</taxon>
        <taxon>Exaiptasia</taxon>
    </lineage>
</organism>
<dbReference type="PROSITE" id="PS50032">
    <property type="entry name" value="KA1"/>
    <property type="match status" value="1"/>
</dbReference>
<evidence type="ECO:0000313" key="18">
    <source>
        <dbReference type="EnsemblMetazoa" id="XP_020917727.1"/>
    </source>
</evidence>
<dbReference type="CDD" id="cd14341">
    <property type="entry name" value="UBA_MELK"/>
    <property type="match status" value="1"/>
</dbReference>
<evidence type="ECO:0000256" key="4">
    <source>
        <dbReference type="ARBA" id="ARBA00022475"/>
    </source>
</evidence>
<dbReference type="Gene3D" id="1.10.510.10">
    <property type="entry name" value="Transferase(Phosphotransferase) domain 1"/>
    <property type="match status" value="1"/>
</dbReference>
<dbReference type="GO" id="GO:0005886">
    <property type="term" value="C:plasma membrane"/>
    <property type="evidence" value="ECO:0007669"/>
    <property type="project" value="UniProtKB-SubCell"/>
</dbReference>
<comment type="subcellular location">
    <subcellularLocation>
        <location evidence="1">Cell membrane</location>
        <topology evidence="1">Peripheral membrane protein</topology>
    </subcellularLocation>
</comment>